<accession>A0AAD7JRG9</accession>
<dbReference type="EMBL" id="JARKIB010000016">
    <property type="protein sequence ID" value="KAJ7770414.1"/>
    <property type="molecule type" value="Genomic_DNA"/>
</dbReference>
<keyword evidence="3" id="KW-1185">Reference proteome</keyword>
<sequence length="681" mass="74860">MTACTQWESILRPHLEPYADALDCSWRAERDYLQSVCNEFHARVSWRLADHEEPELPLPDYDPKKVVEEELDDAEEAQKSARIALLDKRIRRWLKYRVRRLCKQLHSRLNAHVNPWAILVGKLAGLTAPPKARQAYQQFMHEEYAERIAPVVAERWAAATGPGSNVQTKKNPDAAFRAAVACELFGKLPENERVAYGTRAKEEAAEKRAEYKAAMEKEPLRAPEDRQSVAYGRNRAADPLHFPAWSGSRFDQNVLALMREYLETAFTATDVEECRLPDTLAGAKYTIAPKSDSDNSASETSDSEDISDDSNADSDDTAPTTKKKKKKSPRKGKKSKAPAGESDADSDDSAPAPAKKAKTKQPAKVARAAQPAKNVAKPTKKVAAAAKGKGRADQPESSSAAKKKSRRTRSDSETEPRDQTRPKKRPRRGQGVDPPASATAPSASTQPAMDVDPSVTTPSASAQAGTSSIVSPTPPATQMVSASPAPDSPVDDDAVLLPVEFPANAPEWLINAIAWLMKVELGPHYRALLVSLINLEARYDFVSGSAALPKAKRPTPVNLWIQGARGAQLKFPPTISNREAYADKWNTWWDSLQPGWRVRGEDGYWTLGGKWGPDDDWGLLEAPGPNGCLGLVAALYMWGVYNKNDPPELVEGWTRATQDVTWMLEGLAASFPMQKKGRSKV</sequence>
<feature type="compositionally biased region" description="Acidic residues" evidence="1">
    <location>
        <begin position="301"/>
        <end position="316"/>
    </location>
</feature>
<feature type="region of interest" description="Disordered" evidence="1">
    <location>
        <begin position="287"/>
        <end position="489"/>
    </location>
</feature>
<feature type="compositionally biased region" description="Low complexity" evidence="1">
    <location>
        <begin position="362"/>
        <end position="387"/>
    </location>
</feature>
<feature type="compositionally biased region" description="Basic residues" evidence="1">
    <location>
        <begin position="321"/>
        <end position="336"/>
    </location>
</feature>
<reference evidence="2" key="1">
    <citation type="submission" date="2023-03" db="EMBL/GenBank/DDBJ databases">
        <title>Massive genome expansion in bonnet fungi (Mycena s.s.) driven by repeated elements and novel gene families across ecological guilds.</title>
        <authorList>
            <consortium name="Lawrence Berkeley National Laboratory"/>
            <person name="Harder C.B."/>
            <person name="Miyauchi S."/>
            <person name="Viragh M."/>
            <person name="Kuo A."/>
            <person name="Thoen E."/>
            <person name="Andreopoulos B."/>
            <person name="Lu D."/>
            <person name="Skrede I."/>
            <person name="Drula E."/>
            <person name="Henrissat B."/>
            <person name="Morin E."/>
            <person name="Kohler A."/>
            <person name="Barry K."/>
            <person name="LaButti K."/>
            <person name="Morin E."/>
            <person name="Salamov A."/>
            <person name="Lipzen A."/>
            <person name="Mereny Z."/>
            <person name="Hegedus B."/>
            <person name="Baldrian P."/>
            <person name="Stursova M."/>
            <person name="Weitz H."/>
            <person name="Taylor A."/>
            <person name="Grigoriev I.V."/>
            <person name="Nagy L.G."/>
            <person name="Martin F."/>
            <person name="Kauserud H."/>
        </authorList>
    </citation>
    <scope>NUCLEOTIDE SEQUENCE</scope>
    <source>
        <strain evidence="2">CBHHK182m</strain>
    </source>
</reference>
<protein>
    <submittedName>
        <fullName evidence="2">Uncharacterized protein</fullName>
    </submittedName>
</protein>
<evidence type="ECO:0000313" key="2">
    <source>
        <dbReference type="EMBL" id="KAJ7770414.1"/>
    </source>
</evidence>
<dbReference type="AlphaFoldDB" id="A0AAD7JRG9"/>
<dbReference type="Proteomes" id="UP001215598">
    <property type="component" value="Unassembled WGS sequence"/>
</dbReference>
<evidence type="ECO:0000256" key="1">
    <source>
        <dbReference type="SAM" id="MobiDB-lite"/>
    </source>
</evidence>
<organism evidence="2 3">
    <name type="scientific">Mycena metata</name>
    <dbReference type="NCBI Taxonomy" id="1033252"/>
    <lineage>
        <taxon>Eukaryota</taxon>
        <taxon>Fungi</taxon>
        <taxon>Dikarya</taxon>
        <taxon>Basidiomycota</taxon>
        <taxon>Agaricomycotina</taxon>
        <taxon>Agaricomycetes</taxon>
        <taxon>Agaricomycetidae</taxon>
        <taxon>Agaricales</taxon>
        <taxon>Marasmiineae</taxon>
        <taxon>Mycenaceae</taxon>
        <taxon>Mycena</taxon>
    </lineage>
</organism>
<evidence type="ECO:0000313" key="3">
    <source>
        <dbReference type="Proteomes" id="UP001215598"/>
    </source>
</evidence>
<proteinExistence type="predicted"/>
<name>A0AAD7JRG9_9AGAR</name>
<feature type="compositionally biased region" description="Basic and acidic residues" evidence="1">
    <location>
        <begin position="408"/>
        <end position="421"/>
    </location>
</feature>
<feature type="compositionally biased region" description="Low complexity" evidence="1">
    <location>
        <begin position="434"/>
        <end position="448"/>
    </location>
</feature>
<feature type="compositionally biased region" description="Polar residues" evidence="1">
    <location>
        <begin position="454"/>
        <end position="479"/>
    </location>
</feature>
<comment type="caution">
    <text evidence="2">The sequence shown here is derived from an EMBL/GenBank/DDBJ whole genome shotgun (WGS) entry which is preliminary data.</text>
</comment>
<gene>
    <name evidence="2" type="ORF">B0H16DRAFT_1451897</name>
</gene>